<dbReference type="SMART" id="SM00762">
    <property type="entry name" value="Cog4"/>
    <property type="match status" value="1"/>
</dbReference>
<dbReference type="Pfam" id="PF08318">
    <property type="entry name" value="COG4_m"/>
    <property type="match status" value="1"/>
</dbReference>
<dbReference type="InterPro" id="IPR048682">
    <property type="entry name" value="COG4"/>
</dbReference>
<dbReference type="InterPro" id="IPR048684">
    <property type="entry name" value="COG4_C"/>
</dbReference>
<dbReference type="GO" id="GO:0007030">
    <property type="term" value="P:Golgi organization"/>
    <property type="evidence" value="ECO:0007669"/>
    <property type="project" value="TreeGrafter"/>
</dbReference>
<dbReference type="InterPro" id="IPR013167">
    <property type="entry name" value="COG4_M"/>
</dbReference>
<keyword evidence="6" id="KW-0333">Golgi apparatus</keyword>
<dbReference type="Pfam" id="PF20662">
    <property type="entry name" value="COG4_C"/>
    <property type="match status" value="1"/>
</dbReference>
<evidence type="ECO:0000259" key="10">
    <source>
        <dbReference type="SMART" id="SM00762"/>
    </source>
</evidence>
<dbReference type="Gene3D" id="1.20.58.1970">
    <property type="match status" value="1"/>
</dbReference>
<feature type="compositionally biased region" description="Polar residues" evidence="9">
    <location>
        <begin position="701"/>
        <end position="719"/>
    </location>
</feature>
<dbReference type="OrthoDB" id="47059at2759"/>
<dbReference type="Pfam" id="PF20663">
    <property type="entry name" value="COG4_N"/>
    <property type="match status" value="1"/>
</dbReference>
<evidence type="ECO:0000313" key="12">
    <source>
        <dbReference type="Proteomes" id="UP000250275"/>
    </source>
</evidence>
<evidence type="ECO:0000313" key="11">
    <source>
        <dbReference type="EMBL" id="OAD58347.1"/>
    </source>
</evidence>
<evidence type="ECO:0000256" key="8">
    <source>
        <dbReference type="ARBA" id="ARBA00031340"/>
    </source>
</evidence>
<organism evidence="11 12">
    <name type="scientific">Eufriesea mexicana</name>
    <dbReference type="NCBI Taxonomy" id="516756"/>
    <lineage>
        <taxon>Eukaryota</taxon>
        <taxon>Metazoa</taxon>
        <taxon>Ecdysozoa</taxon>
        <taxon>Arthropoda</taxon>
        <taxon>Hexapoda</taxon>
        <taxon>Insecta</taxon>
        <taxon>Pterygota</taxon>
        <taxon>Neoptera</taxon>
        <taxon>Endopterygota</taxon>
        <taxon>Hymenoptera</taxon>
        <taxon>Apocrita</taxon>
        <taxon>Aculeata</taxon>
        <taxon>Apoidea</taxon>
        <taxon>Anthophila</taxon>
        <taxon>Apidae</taxon>
        <taxon>Eufriesea</taxon>
    </lineage>
</organism>
<feature type="compositionally biased region" description="Basic and acidic residues" evidence="9">
    <location>
        <begin position="720"/>
        <end position="729"/>
    </location>
</feature>
<feature type="region of interest" description="Disordered" evidence="9">
    <location>
        <begin position="685"/>
        <end position="741"/>
    </location>
</feature>
<evidence type="ECO:0000256" key="3">
    <source>
        <dbReference type="ARBA" id="ARBA00020975"/>
    </source>
</evidence>
<protein>
    <recommendedName>
        <fullName evidence="3">Conserved oligomeric Golgi complex subunit 4</fullName>
    </recommendedName>
    <alternativeName>
        <fullName evidence="8">Component of oligomeric Golgi complex 4</fullName>
    </alternativeName>
</protein>
<evidence type="ECO:0000256" key="6">
    <source>
        <dbReference type="ARBA" id="ARBA00023034"/>
    </source>
</evidence>
<dbReference type="GO" id="GO:0000139">
    <property type="term" value="C:Golgi membrane"/>
    <property type="evidence" value="ECO:0007669"/>
    <property type="project" value="UniProtKB-SubCell"/>
</dbReference>
<keyword evidence="4" id="KW-0813">Transport</keyword>
<reference evidence="11 12" key="1">
    <citation type="submission" date="2015-07" db="EMBL/GenBank/DDBJ databases">
        <title>The genome of Eufriesea mexicana.</title>
        <authorList>
            <person name="Pan H."/>
            <person name="Kapheim K."/>
        </authorList>
    </citation>
    <scope>NUCLEOTIDE SEQUENCE [LARGE SCALE GENOMIC DNA]</scope>
    <source>
        <strain evidence="11">0111107269</strain>
        <tissue evidence="11">Whole body</tissue>
    </source>
</reference>
<name>A0A310SQB6_9HYME</name>
<evidence type="ECO:0000256" key="7">
    <source>
        <dbReference type="ARBA" id="ARBA00023136"/>
    </source>
</evidence>
<dbReference type="EMBL" id="KQ761039">
    <property type="protein sequence ID" value="OAD58347.1"/>
    <property type="molecule type" value="Genomic_DNA"/>
</dbReference>
<proteinExistence type="inferred from homology"/>
<gene>
    <name evidence="11" type="ORF">WN48_11309</name>
</gene>
<keyword evidence="5" id="KW-0653">Protein transport</keyword>
<dbReference type="InterPro" id="IPR048680">
    <property type="entry name" value="COG4_N"/>
</dbReference>
<dbReference type="Proteomes" id="UP000250275">
    <property type="component" value="Unassembled WGS sequence"/>
</dbReference>
<keyword evidence="12" id="KW-1185">Reference proteome</keyword>
<feature type="domain" description="COG4 transport protein middle alpha-helical bundle" evidence="10">
    <location>
        <begin position="158"/>
        <end position="440"/>
    </location>
</feature>
<comment type="similarity">
    <text evidence="2">Belongs to the COG4 family.</text>
</comment>
<dbReference type="GO" id="GO:0015031">
    <property type="term" value="P:protein transport"/>
    <property type="evidence" value="ECO:0007669"/>
    <property type="project" value="UniProtKB-KW"/>
</dbReference>
<comment type="subcellular location">
    <subcellularLocation>
        <location evidence="1">Golgi apparatus membrane</location>
        <topology evidence="1">Peripheral membrane protein</topology>
    </subcellularLocation>
</comment>
<accession>A0A310SQB6</accession>
<evidence type="ECO:0000256" key="1">
    <source>
        <dbReference type="ARBA" id="ARBA00004395"/>
    </source>
</evidence>
<dbReference type="AlphaFoldDB" id="A0A310SQB6"/>
<dbReference type="GO" id="GO:0006890">
    <property type="term" value="P:retrograde vesicle-mediated transport, Golgi to endoplasmic reticulum"/>
    <property type="evidence" value="ECO:0007669"/>
    <property type="project" value="TreeGrafter"/>
</dbReference>
<evidence type="ECO:0000256" key="5">
    <source>
        <dbReference type="ARBA" id="ARBA00022927"/>
    </source>
</evidence>
<dbReference type="GO" id="GO:0017119">
    <property type="term" value="C:Golgi transport complex"/>
    <property type="evidence" value="ECO:0007669"/>
    <property type="project" value="TreeGrafter"/>
</dbReference>
<dbReference type="PANTHER" id="PTHR24016">
    <property type="entry name" value="CONSERVED OLIGOMERIC GOLGI COMPLEX SUBUNIT 4"/>
    <property type="match status" value="1"/>
</dbReference>
<evidence type="ECO:0000256" key="9">
    <source>
        <dbReference type="SAM" id="MobiDB-lite"/>
    </source>
</evidence>
<evidence type="ECO:0000256" key="2">
    <source>
        <dbReference type="ARBA" id="ARBA00009215"/>
    </source>
</evidence>
<dbReference type="PANTHER" id="PTHR24016:SF0">
    <property type="entry name" value="CONSERVED OLIGOMERIC GOLGI COMPLEX SUBUNIT 4"/>
    <property type="match status" value="1"/>
</dbReference>
<sequence>MDLSPNQENLTQILDKLSEDEIKIEKNLENILSRQCHVETKLQNISKVLPNVVVIRTEGEKFCNMIARTNELAENVSAKVRQLDLARSRVYECQRRVNDILDLQLCSEGVAMALSNEDYEQGAAHVHRYLSMDQQLLERTAEDILMDHTSISCSLITLQQAALQLKTVVTHKFDEAVKLEDLASVERFFKIFPLLGMHTEGLKKFCNYLCTKETAQKNLKTALEMKSNDKRASVIFADTITLLFEGIARIVEIHQPIIETYYGPGRLLMTISILQKECDRQVKKIIAEFIKYRCISKKVQIVNEHVRKPSSERADPKEFDLLLGEITIMHSRAELYIRFLRRRVKNDIEISATNDTQYKDLISEFENIINNSDLAHGMQELLGAYLALERYFLEESVNKALGIDTLEQDQQTSNGVCAVVNMACGILEGEFANRLRNRLRQGYPAGYLDLAQAYSALQTSIQHGRLQTSDTEAARLMFLAYLNNTDVSIEYVETLCKSLNTEIDATFPNMQSKDRGKIDSCLSGLKGVMSILRAVTDYGLEQLRDDLLRYETEEPFVQTLIMNLEGLLQSFKGNLTVSNYDALIGLLTAEVTARLEKVVLKSTFNRAGGLILDKEIRSLASYLAAVTSWSVRDKFARLTQIATILSVEKVEELADYCGADAIAWRLTPTEVRRIASMRIDFRPEDGLEHMGSPDSAVRPASLQTATPSACPNAISNGETASKKYPDIHQDSNATSIPAAPS</sequence>
<evidence type="ECO:0000256" key="4">
    <source>
        <dbReference type="ARBA" id="ARBA00022448"/>
    </source>
</evidence>
<keyword evidence="7" id="KW-0472">Membrane</keyword>